<organism evidence="2 3">
    <name type="scientific">Ilex paraguariensis</name>
    <name type="common">yerba mate</name>
    <dbReference type="NCBI Taxonomy" id="185542"/>
    <lineage>
        <taxon>Eukaryota</taxon>
        <taxon>Viridiplantae</taxon>
        <taxon>Streptophyta</taxon>
        <taxon>Embryophyta</taxon>
        <taxon>Tracheophyta</taxon>
        <taxon>Spermatophyta</taxon>
        <taxon>Magnoliopsida</taxon>
        <taxon>eudicotyledons</taxon>
        <taxon>Gunneridae</taxon>
        <taxon>Pentapetalae</taxon>
        <taxon>asterids</taxon>
        <taxon>campanulids</taxon>
        <taxon>Aquifoliales</taxon>
        <taxon>Aquifoliaceae</taxon>
        <taxon>Ilex</taxon>
    </lineage>
</organism>
<evidence type="ECO:0000313" key="2">
    <source>
        <dbReference type="EMBL" id="CAK9162316.1"/>
    </source>
</evidence>
<protein>
    <submittedName>
        <fullName evidence="2">Uncharacterized protein</fullName>
    </submittedName>
</protein>
<evidence type="ECO:0000256" key="1">
    <source>
        <dbReference type="SAM" id="Coils"/>
    </source>
</evidence>
<dbReference type="Pfam" id="PF12507">
    <property type="entry name" value="HCMV_UL139"/>
    <property type="match status" value="1"/>
</dbReference>
<dbReference type="PANTHER" id="PTHR37214:SF2">
    <property type="entry name" value="CYTOMEGALOVIRUS UL139 PROTEIN"/>
    <property type="match status" value="1"/>
</dbReference>
<proteinExistence type="predicted"/>
<dbReference type="InterPro" id="IPR021042">
    <property type="entry name" value="Herpes_UL139_cytomegalovirus"/>
</dbReference>
<gene>
    <name evidence="2" type="ORF">ILEXP_LOCUS31180</name>
</gene>
<evidence type="ECO:0000313" key="3">
    <source>
        <dbReference type="Proteomes" id="UP001642360"/>
    </source>
</evidence>
<dbReference type="EMBL" id="CAUOFW020003836">
    <property type="protein sequence ID" value="CAK9162316.1"/>
    <property type="molecule type" value="Genomic_DNA"/>
</dbReference>
<dbReference type="Proteomes" id="UP001642360">
    <property type="component" value="Unassembled WGS sequence"/>
</dbReference>
<reference evidence="2 3" key="1">
    <citation type="submission" date="2024-02" db="EMBL/GenBank/DDBJ databases">
        <authorList>
            <person name="Vignale AGUSTIN F."/>
            <person name="Sosa J E."/>
            <person name="Modenutti C."/>
        </authorList>
    </citation>
    <scope>NUCLEOTIDE SEQUENCE [LARGE SCALE GENOMIC DNA]</scope>
</reference>
<comment type="caution">
    <text evidence="2">The sequence shown here is derived from an EMBL/GenBank/DDBJ whole genome shotgun (WGS) entry which is preliminary data.</text>
</comment>
<dbReference type="AlphaFoldDB" id="A0ABC8SYP1"/>
<dbReference type="PANTHER" id="PTHR37214">
    <property type="entry name" value="CYTOMEGALOVIRUS UL139 PROTEIN"/>
    <property type="match status" value="1"/>
</dbReference>
<accession>A0ABC8SYP1</accession>
<keyword evidence="1" id="KW-0175">Coiled coil</keyword>
<sequence>MVLSSAFRDRLEQMEQSRNQRLSLLQAEKELLINKSHLLSSKLTNIRSIEQRCLQVDHKIALQHFIISSLKSEIDRLDSNYLNYLQQCRVLKSEVEVLEELEKEKEKYYNSKSADIAEFGERVQNFAVECRIRVDELRKRMEEVKSSFMELQHSNRYSGNSEIAAAEMRKSQLLAKKENLDRSVASNYQLKAQLQKQLQSILITQDLERR</sequence>
<keyword evidence="3" id="KW-1185">Reference proteome</keyword>
<name>A0ABC8SYP1_9AQUA</name>
<feature type="coiled-coil region" evidence="1">
    <location>
        <begin position="67"/>
        <end position="183"/>
    </location>
</feature>